<dbReference type="PANTHER" id="PTHR34598">
    <property type="entry name" value="BLL6449 PROTEIN"/>
    <property type="match status" value="1"/>
</dbReference>
<comment type="caution">
    <text evidence="3">The sequence shown here is derived from an EMBL/GenBank/DDBJ whole genome shotgun (WGS) entry which is preliminary data.</text>
</comment>
<dbReference type="EMBL" id="PNEN01001629">
    <property type="protein sequence ID" value="PPJ52978.1"/>
    <property type="molecule type" value="Genomic_DNA"/>
</dbReference>
<evidence type="ECO:0000313" key="4">
    <source>
        <dbReference type="Proteomes" id="UP000237631"/>
    </source>
</evidence>
<sequence length="277" mass="32548">MSGDIQTETYYADWDDKFLTEKPYELKFLPPHGFPVSNMTWSRYDGIHVTDIRGHERHYNVRKHGFELSSMTTALTYEDFDNRQKVEQVYMKEVADCLRSKLDAARVLAFDYNIRKSQAQYPFSNGEAASFETPATIVHIDSTQSWTAHMHRHYCNSDPDLANFTRYQYVNFWRPLRGPVTKWPLMLCDWSTYDPPQDSIARDIVYLDDAVETYVIRHNPKHQFYYISQQKADEAWIMVQTDSSHTKGVPHTSFPIAQALNKDERESIEVRAVVYYD</sequence>
<comment type="similarity">
    <text evidence="2">Belongs to the asaB hydroxylase/desaturase family.</text>
</comment>
<dbReference type="PANTHER" id="PTHR34598:SF3">
    <property type="entry name" value="OXIDOREDUCTASE AN1597"/>
    <property type="match status" value="1"/>
</dbReference>
<evidence type="ECO:0000313" key="3">
    <source>
        <dbReference type="EMBL" id="PPJ52978.1"/>
    </source>
</evidence>
<keyword evidence="1" id="KW-0560">Oxidoreductase</keyword>
<dbReference type="InterPro" id="IPR044053">
    <property type="entry name" value="AsaB-like"/>
</dbReference>
<protein>
    <recommendedName>
        <fullName evidence="5">CmcJ-like methyltransferase</fullName>
    </recommendedName>
</protein>
<dbReference type="Proteomes" id="UP000237631">
    <property type="component" value="Unassembled WGS sequence"/>
</dbReference>
<dbReference type="NCBIfam" id="NF041278">
    <property type="entry name" value="CmcJ_NvfI_EfuI"/>
    <property type="match status" value="1"/>
</dbReference>
<organism evidence="3 4">
    <name type="scientific">Cercospora berteroae</name>
    <dbReference type="NCBI Taxonomy" id="357750"/>
    <lineage>
        <taxon>Eukaryota</taxon>
        <taxon>Fungi</taxon>
        <taxon>Dikarya</taxon>
        <taxon>Ascomycota</taxon>
        <taxon>Pezizomycotina</taxon>
        <taxon>Dothideomycetes</taxon>
        <taxon>Dothideomycetidae</taxon>
        <taxon>Mycosphaerellales</taxon>
        <taxon>Mycosphaerellaceae</taxon>
        <taxon>Cercospora</taxon>
    </lineage>
</organism>
<proteinExistence type="inferred from homology"/>
<dbReference type="GO" id="GO:0016491">
    <property type="term" value="F:oxidoreductase activity"/>
    <property type="evidence" value="ECO:0007669"/>
    <property type="project" value="UniProtKB-KW"/>
</dbReference>
<dbReference type="OrthoDB" id="412788at2759"/>
<evidence type="ECO:0008006" key="5">
    <source>
        <dbReference type="Google" id="ProtNLM"/>
    </source>
</evidence>
<evidence type="ECO:0000256" key="1">
    <source>
        <dbReference type="ARBA" id="ARBA00023002"/>
    </source>
</evidence>
<accession>A0A2S6BZS5</accession>
<dbReference type="AlphaFoldDB" id="A0A2S6BZS5"/>
<keyword evidence="4" id="KW-1185">Reference proteome</keyword>
<dbReference type="STRING" id="357750.A0A2S6BZS5"/>
<evidence type="ECO:0000256" key="2">
    <source>
        <dbReference type="ARBA" id="ARBA00023604"/>
    </source>
</evidence>
<name>A0A2S6BZS5_9PEZI</name>
<reference evidence="4" key="1">
    <citation type="journal article" date="2017" name="bioRxiv">
        <title>Conservation of a gene cluster reveals novel cercosporin biosynthetic mechanisms and extends production to the genus Colletotrichum.</title>
        <authorList>
            <person name="de Jonge R."/>
            <person name="Ebert M.K."/>
            <person name="Huitt-Roehl C.R."/>
            <person name="Pal P."/>
            <person name="Suttle J.C."/>
            <person name="Spanner R.E."/>
            <person name="Neubauer J.D."/>
            <person name="Jurick W.M.II."/>
            <person name="Stott K.A."/>
            <person name="Secor G.A."/>
            <person name="Thomma B.P.H.J."/>
            <person name="Van de Peer Y."/>
            <person name="Townsend C.A."/>
            <person name="Bolton M.D."/>
        </authorList>
    </citation>
    <scope>NUCLEOTIDE SEQUENCE [LARGE SCALE GENOMIC DNA]</scope>
    <source>
        <strain evidence="4">CBS538.71</strain>
    </source>
</reference>
<gene>
    <name evidence="3" type="ORF">CBER1_10952</name>
</gene>